<dbReference type="EMBL" id="CAEZYZ010000177">
    <property type="protein sequence ID" value="CAB4755677.1"/>
    <property type="molecule type" value="Genomic_DNA"/>
</dbReference>
<feature type="domain" description="Cgl0159-like" evidence="1">
    <location>
        <begin position="28"/>
        <end position="279"/>
    </location>
</feature>
<organism evidence="2">
    <name type="scientific">freshwater metagenome</name>
    <dbReference type="NCBI Taxonomy" id="449393"/>
    <lineage>
        <taxon>unclassified sequences</taxon>
        <taxon>metagenomes</taxon>
        <taxon>ecological metagenomes</taxon>
    </lineage>
</organism>
<name>A0A6J6UAV5_9ZZZZ</name>
<proteinExistence type="predicted"/>
<dbReference type="InterPro" id="IPR054574">
    <property type="entry name" value="Cgl0159_dom"/>
</dbReference>
<protein>
    <submittedName>
        <fullName evidence="2">Unannotated protein</fullName>
    </submittedName>
</protein>
<evidence type="ECO:0000259" key="1">
    <source>
        <dbReference type="Pfam" id="PF22649"/>
    </source>
</evidence>
<dbReference type="Pfam" id="PF22649">
    <property type="entry name" value="Cgl0159"/>
    <property type="match status" value="1"/>
</dbReference>
<dbReference type="AlphaFoldDB" id="A0A6J6UAV5"/>
<sequence>MEARVREPKALQRALVGRARRSIPGVDGRLMLLAADHTARGMLGVGSDPLAIADRFTLLDRLVRGLAVDGVDGVMASADILEELAFLGVLEGRLAIGTMNRGGIIGAKWELDDRLTAYDTEHVASMGLDGGKTLLRIEDTDPGLPRTLEMVARLTTELADLGIMSLIEPLPYLKNEHGGAHLDHSEERLIKVVAIASGLGSSSAFTWLKIPATANPGRVAAATSCPILLLGGDAGAQWEQVFARWEQALAVPNIRGLVPGRALLYPESLTVEEAVGRAARLVHPNLLSGGLA</sequence>
<dbReference type="Gene3D" id="3.20.20.70">
    <property type="entry name" value="Aldolase class I"/>
    <property type="match status" value="1"/>
</dbReference>
<dbReference type="SUPFAM" id="SSF51569">
    <property type="entry name" value="Aldolase"/>
    <property type="match status" value="1"/>
</dbReference>
<evidence type="ECO:0000313" key="2">
    <source>
        <dbReference type="EMBL" id="CAB4755677.1"/>
    </source>
</evidence>
<accession>A0A6J6UAV5</accession>
<reference evidence="2" key="1">
    <citation type="submission" date="2020-05" db="EMBL/GenBank/DDBJ databases">
        <authorList>
            <person name="Chiriac C."/>
            <person name="Salcher M."/>
            <person name="Ghai R."/>
            <person name="Kavagutti S V."/>
        </authorList>
    </citation>
    <scope>NUCLEOTIDE SEQUENCE</scope>
</reference>
<dbReference type="InterPro" id="IPR013785">
    <property type="entry name" value="Aldolase_TIM"/>
</dbReference>
<gene>
    <name evidence="2" type="ORF">UFOPK2810_01060</name>
</gene>